<evidence type="ECO:0000256" key="2">
    <source>
        <dbReference type="ARBA" id="ARBA00006357"/>
    </source>
</evidence>
<feature type="region of interest" description="Disordered" evidence="7">
    <location>
        <begin position="566"/>
        <end position="586"/>
    </location>
</feature>
<feature type="compositionally biased region" description="Basic and acidic residues" evidence="7">
    <location>
        <begin position="270"/>
        <end position="301"/>
    </location>
</feature>
<dbReference type="Gene3D" id="3.30.420.10">
    <property type="entry name" value="Ribonuclease H-like superfamily/Ribonuclease H"/>
    <property type="match status" value="1"/>
</dbReference>
<dbReference type="PANTHER" id="PTHR12801:SF115">
    <property type="entry name" value="FI18136P1-RELATED"/>
    <property type="match status" value="1"/>
</dbReference>
<evidence type="ECO:0000256" key="6">
    <source>
        <dbReference type="ARBA" id="ARBA00023242"/>
    </source>
</evidence>
<dbReference type="InterPro" id="IPR047021">
    <property type="entry name" value="REXO1/3/4-like"/>
</dbReference>
<dbReference type="InterPro" id="IPR036397">
    <property type="entry name" value="RNaseH_sf"/>
</dbReference>
<keyword evidence="5" id="KW-0269">Exonuclease</keyword>
<evidence type="ECO:0000256" key="1">
    <source>
        <dbReference type="ARBA" id="ARBA00004123"/>
    </source>
</evidence>
<feature type="compositionally biased region" description="Basic and acidic residues" evidence="7">
    <location>
        <begin position="429"/>
        <end position="438"/>
    </location>
</feature>
<dbReference type="WBParaSite" id="ACRNAN_Path_1101.g4241.t2">
    <property type="protein sequence ID" value="ACRNAN_Path_1101.g4241.t2"/>
    <property type="gene ID" value="ACRNAN_Path_1101.g4241"/>
</dbReference>
<dbReference type="GO" id="GO:0004527">
    <property type="term" value="F:exonuclease activity"/>
    <property type="evidence" value="ECO:0007669"/>
    <property type="project" value="UniProtKB-KW"/>
</dbReference>
<feature type="region of interest" description="Disordered" evidence="7">
    <location>
        <begin position="180"/>
        <end position="233"/>
    </location>
</feature>
<dbReference type="GO" id="GO:0003676">
    <property type="term" value="F:nucleic acid binding"/>
    <property type="evidence" value="ECO:0007669"/>
    <property type="project" value="InterPro"/>
</dbReference>
<keyword evidence="9" id="KW-1185">Reference proteome</keyword>
<evidence type="ECO:0000256" key="3">
    <source>
        <dbReference type="ARBA" id="ARBA00022722"/>
    </source>
</evidence>
<evidence type="ECO:0000313" key="9">
    <source>
        <dbReference type="Proteomes" id="UP000887540"/>
    </source>
</evidence>
<feature type="compositionally biased region" description="Acidic residues" evidence="7">
    <location>
        <begin position="440"/>
        <end position="452"/>
    </location>
</feature>
<feature type="compositionally biased region" description="Basic residues" evidence="7">
    <location>
        <begin position="212"/>
        <end position="227"/>
    </location>
</feature>
<accession>A0A914BVL0</accession>
<keyword evidence="4" id="KW-0378">Hydrolase</keyword>
<dbReference type="Proteomes" id="UP000887540">
    <property type="component" value="Unplaced"/>
</dbReference>
<feature type="region of interest" description="Disordered" evidence="7">
    <location>
        <begin position="415"/>
        <end position="486"/>
    </location>
</feature>
<dbReference type="SUPFAM" id="SSF53098">
    <property type="entry name" value="Ribonuclease H-like"/>
    <property type="match status" value="1"/>
</dbReference>
<dbReference type="InterPro" id="IPR012337">
    <property type="entry name" value="RNaseH-like_sf"/>
</dbReference>
<comment type="similarity">
    <text evidence="2">Belongs to the REXO1/REXO3 family.</text>
</comment>
<dbReference type="Pfam" id="PF15870">
    <property type="entry name" value="EloA-BP1"/>
    <property type="match status" value="1"/>
</dbReference>
<organism evidence="9 10">
    <name type="scientific">Acrobeloides nanus</name>
    <dbReference type="NCBI Taxonomy" id="290746"/>
    <lineage>
        <taxon>Eukaryota</taxon>
        <taxon>Metazoa</taxon>
        <taxon>Ecdysozoa</taxon>
        <taxon>Nematoda</taxon>
        <taxon>Chromadorea</taxon>
        <taxon>Rhabditida</taxon>
        <taxon>Tylenchina</taxon>
        <taxon>Cephalobomorpha</taxon>
        <taxon>Cephaloboidea</taxon>
        <taxon>Cephalobidae</taxon>
        <taxon>Acrobeloides</taxon>
    </lineage>
</organism>
<evidence type="ECO:0000256" key="5">
    <source>
        <dbReference type="ARBA" id="ARBA00022839"/>
    </source>
</evidence>
<protein>
    <submittedName>
        <fullName evidence="10">Exonuclease domain-containing protein</fullName>
    </submittedName>
</protein>
<feature type="domain" description="Exonuclease" evidence="8">
    <location>
        <begin position="891"/>
        <end position="1048"/>
    </location>
</feature>
<dbReference type="PANTHER" id="PTHR12801">
    <property type="entry name" value="RNA EXONUCLEASE REXO1 / RECO3 FAMILY MEMBER-RELATED"/>
    <property type="match status" value="1"/>
</dbReference>
<dbReference type="InterPro" id="IPR034922">
    <property type="entry name" value="REX1-like_exo"/>
</dbReference>
<reference evidence="10" key="1">
    <citation type="submission" date="2022-11" db="UniProtKB">
        <authorList>
            <consortium name="WormBaseParasite"/>
        </authorList>
    </citation>
    <scope>IDENTIFICATION</scope>
</reference>
<dbReference type="AlphaFoldDB" id="A0A914BVL0"/>
<proteinExistence type="inferred from homology"/>
<feature type="compositionally biased region" description="Basic and acidic residues" evidence="7">
    <location>
        <begin position="462"/>
        <end position="486"/>
    </location>
</feature>
<sequence>MCPYESECRRPNCHYFHMPKAESQNSQASMLSSQISQYSEPMETQQPSTSSRPMIIQQENVDDFQGYVGYVAQTSADNSDIPSYSTTTSNVATQETTFSTTIYNSAMPFPPQSGAMFAGMPGYNQFYQVAYQPSLYAPEDPACSLYAPEDPIHAQHQQPGYHKAQQPHRSKSAHVKFMAPEKNESNSRFSPPPQKVKTKSKPPVYIPTPINKTKKLKEKDLHLKRRSASPSGQFSVLDKPILPVDLADDEILNPIKRDAAISKAAEEYKKKKLEKPKPVSKKFEEELFPKKVEKPRPESKKSTAPTKDQGFRIPKKPTESNLAEVSKSADSFYNISKSHESASSTVDRILHEAKVTQEKKFHVTGNKTSILEKKSIEVSKTGAPPAKLQSVNEYVKKVAEIDKKIHELEQGKVEKKKIMKPSSSTVSHTKIETKKIAEPLDIDSLFEDEDEPPSLPIPPKKTKPEHLPEIEPKKTQKLEAKSFYEKSKNEEKLRKDFEKDFIEDSFWTTTDSPKAEKPKAMEPSTSSDGAKPRIAHSTVGNVKHSLPIIKSKAPSAQEQLRNRMEKYASSRDEEPVLKKPKMEESHRVQAVAATVPKGEARKAHAPTLNVKSKTDDEKLTKAVVPIDMKSPKIGLAIRSRYLKMLYDEYVKTCSTKNDAVSQAQAEEYAILNKSNTKPGYLAAVASSLKRLREANEQQKQATSGGSKKYTFADTVSHETHVMMGRHAGNISVGIHRSRKSFEISEVEFYEALYENYLLNEEQLRSNSYPLWEDDKMKRVKITNSERDANKQLYVDDSDFHRVCCRCGKQYRITKDGHFVNEDDCIYHWGKPWKKKFNGAWDTRYNCCDSDLTVKGCVYAECHVSQSLRKSILTQFVETPQPEGPQDPRSRRVYALDCEMVYTSWGPEVARLSMVDYNDDIVIDDIIRPDSLVLDTNSRFSGLTVEMVEGADYNLEMIREKLFKFINSETILVGHSLESDLKTLRIVHKNVVDTGVVFPHRLGPPYKRALKTLTSEILQKIIQEEETGHDSKEDASACMKLMIHKIKND</sequence>
<keyword evidence="6" id="KW-0539">Nucleus</keyword>
<feature type="region of interest" description="Disordered" evidence="7">
    <location>
        <begin position="270"/>
        <end position="326"/>
    </location>
</feature>
<dbReference type="GO" id="GO:0005634">
    <property type="term" value="C:nucleus"/>
    <property type="evidence" value="ECO:0007669"/>
    <property type="project" value="UniProtKB-SubCell"/>
</dbReference>
<evidence type="ECO:0000256" key="4">
    <source>
        <dbReference type="ARBA" id="ARBA00022801"/>
    </source>
</evidence>
<dbReference type="InterPro" id="IPR031736">
    <property type="entry name" value="REXO1-like_dom"/>
</dbReference>
<dbReference type="CDD" id="cd06145">
    <property type="entry name" value="REX1_like"/>
    <property type="match status" value="1"/>
</dbReference>
<dbReference type="InterPro" id="IPR013520">
    <property type="entry name" value="Ribonucl_H"/>
</dbReference>
<dbReference type="GO" id="GO:0010629">
    <property type="term" value="P:negative regulation of gene expression"/>
    <property type="evidence" value="ECO:0007669"/>
    <property type="project" value="UniProtKB-ARBA"/>
</dbReference>
<comment type="subcellular location">
    <subcellularLocation>
        <location evidence="1">Nucleus</location>
    </subcellularLocation>
</comment>
<dbReference type="SMART" id="SM00479">
    <property type="entry name" value="EXOIII"/>
    <property type="match status" value="1"/>
</dbReference>
<evidence type="ECO:0000256" key="7">
    <source>
        <dbReference type="SAM" id="MobiDB-lite"/>
    </source>
</evidence>
<evidence type="ECO:0000259" key="8">
    <source>
        <dbReference type="SMART" id="SM00479"/>
    </source>
</evidence>
<evidence type="ECO:0000313" key="10">
    <source>
        <dbReference type="WBParaSite" id="ACRNAN_Path_1101.g4241.t2"/>
    </source>
</evidence>
<dbReference type="FunFam" id="3.30.420.10:FF:000031">
    <property type="entry name" value="RNA exonuclease 1"/>
    <property type="match status" value="1"/>
</dbReference>
<name>A0A914BVL0_9BILA</name>
<feature type="region of interest" description="Disordered" evidence="7">
    <location>
        <begin position="509"/>
        <end position="533"/>
    </location>
</feature>
<keyword evidence="3" id="KW-0540">Nuclease</keyword>